<dbReference type="SUPFAM" id="SSF58104">
    <property type="entry name" value="Methyl-accepting chemotaxis protein (MCP) signaling domain"/>
    <property type="match status" value="1"/>
</dbReference>
<evidence type="ECO:0000256" key="5">
    <source>
        <dbReference type="SAM" id="Coils"/>
    </source>
</evidence>
<dbReference type="InterPro" id="IPR003660">
    <property type="entry name" value="HAMP_dom"/>
</dbReference>
<dbReference type="SMART" id="SM00304">
    <property type="entry name" value="HAMP"/>
    <property type="match status" value="1"/>
</dbReference>
<feature type="coiled-coil region" evidence="5">
    <location>
        <begin position="422"/>
        <end position="468"/>
    </location>
</feature>
<dbReference type="PANTHER" id="PTHR32089:SF112">
    <property type="entry name" value="LYSOZYME-LIKE PROTEIN-RELATED"/>
    <property type="match status" value="1"/>
</dbReference>
<dbReference type="PANTHER" id="PTHR32089">
    <property type="entry name" value="METHYL-ACCEPTING CHEMOTAXIS PROTEIN MCPB"/>
    <property type="match status" value="1"/>
</dbReference>
<evidence type="ECO:0000256" key="3">
    <source>
        <dbReference type="ARBA" id="ARBA00029447"/>
    </source>
</evidence>
<dbReference type="AlphaFoldDB" id="A0A4P7UIN4"/>
<dbReference type="OrthoDB" id="9814362at2"/>
<dbReference type="CDD" id="cd12913">
    <property type="entry name" value="PDC1_MCP_like"/>
    <property type="match status" value="1"/>
</dbReference>
<dbReference type="PROSITE" id="PS50111">
    <property type="entry name" value="CHEMOTAXIS_TRANSDUC_2"/>
    <property type="match status" value="1"/>
</dbReference>
<dbReference type="FunFam" id="1.10.287.950:FF:000001">
    <property type="entry name" value="Methyl-accepting chemotaxis sensory transducer"/>
    <property type="match status" value="1"/>
</dbReference>
<dbReference type="GO" id="GO:0007165">
    <property type="term" value="P:signal transduction"/>
    <property type="evidence" value="ECO:0007669"/>
    <property type="project" value="UniProtKB-KW"/>
</dbReference>
<gene>
    <name evidence="8" type="ORF">DDIC_01210</name>
</gene>
<dbReference type="PROSITE" id="PS50885">
    <property type="entry name" value="HAMP"/>
    <property type="match status" value="1"/>
</dbReference>
<dbReference type="Pfam" id="PF00015">
    <property type="entry name" value="MCPsignal"/>
    <property type="match status" value="1"/>
</dbReference>
<organism evidence="8 9">
    <name type="scientific">Desulfovibrio desulfuricans</name>
    <dbReference type="NCBI Taxonomy" id="876"/>
    <lineage>
        <taxon>Bacteria</taxon>
        <taxon>Pseudomonadati</taxon>
        <taxon>Thermodesulfobacteriota</taxon>
        <taxon>Desulfovibrionia</taxon>
        <taxon>Desulfovibrionales</taxon>
        <taxon>Desulfovibrionaceae</taxon>
        <taxon>Desulfovibrio</taxon>
    </lineage>
</organism>
<comment type="subcellular location">
    <subcellularLocation>
        <location evidence="1">Membrane</location>
    </subcellularLocation>
</comment>
<evidence type="ECO:0000259" key="7">
    <source>
        <dbReference type="PROSITE" id="PS50885"/>
    </source>
</evidence>
<evidence type="ECO:0000256" key="2">
    <source>
        <dbReference type="ARBA" id="ARBA00023224"/>
    </source>
</evidence>
<reference evidence="8 9" key="1">
    <citation type="submission" date="2019-02" db="EMBL/GenBank/DDBJ databases">
        <title>Complete Genome Sequence of Desulfovibrio desulfuricans IC1, a Sulfonate Utilizing Anaerobe.</title>
        <authorList>
            <person name="Day L.A."/>
            <person name="De Leon K.B."/>
            <person name="Wall J.D."/>
        </authorList>
    </citation>
    <scope>NUCLEOTIDE SEQUENCE [LARGE SCALE GENOMIC DNA]</scope>
    <source>
        <strain evidence="8 9">IC1</strain>
    </source>
</reference>
<evidence type="ECO:0000313" key="9">
    <source>
        <dbReference type="Proteomes" id="UP000297065"/>
    </source>
</evidence>
<dbReference type="CDD" id="cd06225">
    <property type="entry name" value="HAMP"/>
    <property type="match status" value="1"/>
</dbReference>
<evidence type="ECO:0000256" key="4">
    <source>
        <dbReference type="PROSITE-ProRule" id="PRU00284"/>
    </source>
</evidence>
<evidence type="ECO:0000313" key="8">
    <source>
        <dbReference type="EMBL" id="QCC84518.1"/>
    </source>
</evidence>
<dbReference type="EMBL" id="CP036295">
    <property type="protein sequence ID" value="QCC84518.1"/>
    <property type="molecule type" value="Genomic_DNA"/>
</dbReference>
<evidence type="ECO:0000259" key="6">
    <source>
        <dbReference type="PROSITE" id="PS50111"/>
    </source>
</evidence>
<dbReference type="GO" id="GO:0016020">
    <property type="term" value="C:membrane"/>
    <property type="evidence" value="ECO:0007669"/>
    <property type="project" value="UniProtKB-SubCell"/>
</dbReference>
<dbReference type="InterPro" id="IPR004090">
    <property type="entry name" value="Chemotax_Me-accpt_rcpt"/>
</dbReference>
<dbReference type="InterPro" id="IPR004089">
    <property type="entry name" value="MCPsignal_dom"/>
</dbReference>
<protein>
    <submittedName>
        <fullName evidence="8">Methyl-accepting chemotaxis protein</fullName>
    </submittedName>
</protein>
<proteinExistence type="inferred from homology"/>
<dbReference type="Pfam" id="PF22673">
    <property type="entry name" value="MCP-like_PDC_1"/>
    <property type="match status" value="1"/>
</dbReference>
<name>A0A4P7UIN4_DESDE</name>
<keyword evidence="2 4" id="KW-0807">Transducer</keyword>
<feature type="domain" description="HAMP" evidence="7">
    <location>
        <begin position="371"/>
        <end position="423"/>
    </location>
</feature>
<accession>A0A4P7UIN4</accession>
<dbReference type="Gene3D" id="3.30.450.20">
    <property type="entry name" value="PAS domain"/>
    <property type="match status" value="2"/>
</dbReference>
<dbReference type="Gene3D" id="6.10.340.10">
    <property type="match status" value="1"/>
</dbReference>
<dbReference type="Proteomes" id="UP000297065">
    <property type="component" value="Chromosome"/>
</dbReference>
<dbReference type="GO" id="GO:0004888">
    <property type="term" value="F:transmembrane signaling receptor activity"/>
    <property type="evidence" value="ECO:0007669"/>
    <property type="project" value="InterPro"/>
</dbReference>
<dbReference type="Pfam" id="PF00672">
    <property type="entry name" value="HAMP"/>
    <property type="match status" value="1"/>
</dbReference>
<evidence type="ECO:0000256" key="1">
    <source>
        <dbReference type="ARBA" id="ARBA00004370"/>
    </source>
</evidence>
<dbReference type="PRINTS" id="PR00260">
    <property type="entry name" value="CHEMTRNSDUCR"/>
</dbReference>
<sequence length="745" mass="79671">MRSIKQKIALAAGLGLIFTAVTLVAFGLYSTSNTKTFVSDSVSRLLEKNAVSALESLVSDRASVVESALQDNIDTARTTGKIFEVLRSNIEKDHLRELFTKILLANLENNPTYLGSYSAWEPNALDGHDALYANTEAHDASGRFITYWNRDTSGKINRQALVEYESQAKHPNGVRKGGWYLGPKETGKESVLDPFPYIVQGKTEWLTTISVPVKENSKFLGVSGTDLRLTFLQKMAEDVNAKIYAGKGNVFIVSYDGLVVANSADASMVGKSLTNALTNADKIMTNVREGKAVAGLDDGGKSIVAYAPVRLGRSGKFWSVLVKLPRDVVLADADALEQHLAERASNDAFNQILVGTAVALLGIACLWFFAGSLTRPLVRAKNFAECVASGDFSQELVIKQQDEIGALADALRTMVTKLQAMIAEAHAKGEEAQKAMVEAQEATKEAHAAKAQAERAKAEGMLHAANQLEGVVEIVTSASQQLSSQIAQSSRGADEQSGRVRETATAMEEMNATVLEVARNAQQAADASMQTKQKAVEGSQIVGDAVKGIETVRDQSLAIKEDMNALGKQAEGIGQVMNVIADIADQTNLLALNAAIEAARAGDAGRGFAVVADEVRKLAEKTMAATQEVGQAIRDIQDGTRKNIANVDKAAVTIESATDLSIRSGEALQQIVTLVEQVNDQVQSIATASEQQSAASEEINRSVEQVSTISSETAQAMEQASSAVAELAQQSNILHNLINEMKTQG</sequence>
<dbReference type="GO" id="GO:0006935">
    <property type="term" value="P:chemotaxis"/>
    <property type="evidence" value="ECO:0007669"/>
    <property type="project" value="InterPro"/>
</dbReference>
<dbReference type="CDD" id="cd11386">
    <property type="entry name" value="MCP_signal"/>
    <property type="match status" value="1"/>
</dbReference>
<dbReference type="SMART" id="SM00283">
    <property type="entry name" value="MA"/>
    <property type="match status" value="1"/>
</dbReference>
<comment type="similarity">
    <text evidence="3">Belongs to the methyl-accepting chemotaxis (MCP) protein family.</text>
</comment>
<dbReference type="Gene3D" id="1.10.287.950">
    <property type="entry name" value="Methyl-accepting chemotaxis protein"/>
    <property type="match status" value="1"/>
</dbReference>
<keyword evidence="5" id="KW-0175">Coiled coil</keyword>
<feature type="domain" description="Methyl-accepting transducer" evidence="6">
    <location>
        <begin position="471"/>
        <end position="707"/>
    </location>
</feature>